<name>A0A3M7PZ15_BRAPC</name>
<proteinExistence type="predicted"/>
<sequence>MSSSVSILENQFNDTADDAEALPKNKRKWTIERSPKLTLTDPITHEVKSVQNLNQKFFNDFPLIENSDLVEDNCFYINADEKTDIAKEVCKFFNQKWEKMGKFRQIKSQSSNALRKRIESDEFEEEEYVPKIAKKEINRVIK</sequence>
<dbReference type="AlphaFoldDB" id="A0A3M7PZ15"/>
<evidence type="ECO:0000313" key="2">
    <source>
        <dbReference type="Proteomes" id="UP000276133"/>
    </source>
</evidence>
<dbReference type="EMBL" id="REGN01008189">
    <property type="protein sequence ID" value="RNA04243.1"/>
    <property type="molecule type" value="Genomic_DNA"/>
</dbReference>
<protein>
    <submittedName>
        <fullName evidence="1">Uncharacterized protein</fullName>
    </submittedName>
</protein>
<keyword evidence="2" id="KW-1185">Reference proteome</keyword>
<gene>
    <name evidence="1" type="ORF">BpHYR1_048367</name>
</gene>
<dbReference type="Proteomes" id="UP000276133">
    <property type="component" value="Unassembled WGS sequence"/>
</dbReference>
<accession>A0A3M7PZ15</accession>
<evidence type="ECO:0000313" key="1">
    <source>
        <dbReference type="EMBL" id="RNA04243.1"/>
    </source>
</evidence>
<comment type="caution">
    <text evidence="1">The sequence shown here is derived from an EMBL/GenBank/DDBJ whole genome shotgun (WGS) entry which is preliminary data.</text>
</comment>
<organism evidence="1 2">
    <name type="scientific">Brachionus plicatilis</name>
    <name type="common">Marine rotifer</name>
    <name type="synonym">Brachionus muelleri</name>
    <dbReference type="NCBI Taxonomy" id="10195"/>
    <lineage>
        <taxon>Eukaryota</taxon>
        <taxon>Metazoa</taxon>
        <taxon>Spiralia</taxon>
        <taxon>Gnathifera</taxon>
        <taxon>Rotifera</taxon>
        <taxon>Eurotatoria</taxon>
        <taxon>Monogononta</taxon>
        <taxon>Pseudotrocha</taxon>
        <taxon>Ploima</taxon>
        <taxon>Brachionidae</taxon>
        <taxon>Brachionus</taxon>
    </lineage>
</organism>
<reference evidence="1 2" key="1">
    <citation type="journal article" date="2018" name="Sci. Rep.">
        <title>Genomic signatures of local adaptation to the degree of environmental predictability in rotifers.</title>
        <authorList>
            <person name="Franch-Gras L."/>
            <person name="Hahn C."/>
            <person name="Garcia-Roger E.M."/>
            <person name="Carmona M.J."/>
            <person name="Serra M."/>
            <person name="Gomez A."/>
        </authorList>
    </citation>
    <scope>NUCLEOTIDE SEQUENCE [LARGE SCALE GENOMIC DNA]</scope>
    <source>
        <strain evidence="1">HYR1</strain>
    </source>
</reference>